<proteinExistence type="predicted"/>
<dbReference type="EMBL" id="SOQX01000002">
    <property type="protein sequence ID" value="TDY02976.1"/>
    <property type="molecule type" value="Genomic_DNA"/>
</dbReference>
<dbReference type="CDD" id="cd07891">
    <property type="entry name" value="CYTH-like_CthTTM-like_1"/>
    <property type="match status" value="1"/>
</dbReference>
<name>A0A4R8IQ14_9GAMM</name>
<dbReference type="InterPro" id="IPR012042">
    <property type="entry name" value="NeuTTM/CthTTM-like"/>
</dbReference>
<dbReference type="Gene3D" id="2.40.320.10">
    <property type="entry name" value="Hypothetical Protein Pfu-838710-001"/>
    <property type="match status" value="1"/>
</dbReference>
<keyword evidence="4" id="KW-1185">Reference proteome</keyword>
<sequence>MATEIERKFLIRDDRWRQQADAGQRIAQGYLIGARDASVRVRIEGDQANLNIKSATLGIYRQEYEYSIPLEDAREMLDNLCEKPIIDKVRYHVSHAGHLWEIDVFEGENVGLVVAEIELDSEDEAFEQPDWLGQEVSDDARYYNVSLVNHPYKDWQ</sequence>
<gene>
    <name evidence="3" type="ORF">EDC23_1360</name>
</gene>
<dbReference type="PIRSF" id="PIRSF016487">
    <property type="entry name" value="CYTH_UCP016487"/>
    <property type="match status" value="1"/>
</dbReference>
<dbReference type="Proteomes" id="UP000294914">
    <property type="component" value="Unassembled WGS sequence"/>
</dbReference>
<feature type="domain" description="CYTH" evidence="2">
    <location>
        <begin position="2"/>
        <end position="149"/>
    </location>
</feature>
<evidence type="ECO:0000259" key="2">
    <source>
        <dbReference type="PROSITE" id="PS51707"/>
    </source>
</evidence>
<evidence type="ECO:0000313" key="3">
    <source>
        <dbReference type="EMBL" id="TDY02976.1"/>
    </source>
</evidence>
<dbReference type="AlphaFoldDB" id="A0A4R8IQ14"/>
<dbReference type="InterPro" id="IPR033469">
    <property type="entry name" value="CYTH-like_dom_sf"/>
</dbReference>
<reference evidence="3 4" key="1">
    <citation type="submission" date="2019-03" db="EMBL/GenBank/DDBJ databases">
        <title>Genomic Encyclopedia of Type Strains, Phase IV (KMG-IV): sequencing the most valuable type-strain genomes for metagenomic binning, comparative biology and taxonomic classification.</title>
        <authorList>
            <person name="Goeker M."/>
        </authorList>
    </citation>
    <scope>NUCLEOTIDE SEQUENCE [LARGE SCALE GENOMIC DNA]</scope>
    <source>
        <strain evidence="3 4">DSM 16326</strain>
    </source>
</reference>
<accession>A0A4R8IQ14</accession>
<evidence type="ECO:0000256" key="1">
    <source>
        <dbReference type="PIRSR" id="PIRSR016487-1"/>
    </source>
</evidence>
<evidence type="ECO:0000313" key="4">
    <source>
        <dbReference type="Proteomes" id="UP000294914"/>
    </source>
</evidence>
<dbReference type="Pfam" id="PF01928">
    <property type="entry name" value="CYTH"/>
    <property type="match status" value="1"/>
</dbReference>
<organism evidence="3 4">
    <name type="scientific">Thiohalophilus thiocyanatoxydans</name>
    <dbReference type="NCBI Taxonomy" id="381308"/>
    <lineage>
        <taxon>Bacteria</taxon>
        <taxon>Pseudomonadati</taxon>
        <taxon>Pseudomonadota</taxon>
        <taxon>Gammaproteobacteria</taxon>
        <taxon>Thiohalomonadales</taxon>
        <taxon>Thiohalophilaceae</taxon>
        <taxon>Thiohalophilus</taxon>
    </lineage>
</organism>
<dbReference type="SMART" id="SM01118">
    <property type="entry name" value="CYTH"/>
    <property type="match status" value="1"/>
</dbReference>
<comment type="caution">
    <text evidence="3">The sequence shown here is derived from an EMBL/GenBank/DDBJ whole genome shotgun (WGS) entry which is preliminary data.</text>
</comment>
<dbReference type="PANTHER" id="PTHR40114:SF1">
    <property type="entry name" value="SLR0698 PROTEIN"/>
    <property type="match status" value="1"/>
</dbReference>
<dbReference type="OrthoDB" id="9805588at2"/>
<dbReference type="SUPFAM" id="SSF55154">
    <property type="entry name" value="CYTH-like phosphatases"/>
    <property type="match status" value="1"/>
</dbReference>
<dbReference type="InterPro" id="IPR023577">
    <property type="entry name" value="CYTH_domain"/>
</dbReference>
<dbReference type="PANTHER" id="PTHR40114">
    <property type="entry name" value="SLR0698 PROTEIN"/>
    <property type="match status" value="1"/>
</dbReference>
<protein>
    <submittedName>
        <fullName evidence="3">Adenylate cyclase</fullName>
    </submittedName>
</protein>
<feature type="active site" description="Proton acceptor" evidence="1">
    <location>
        <position position="30"/>
    </location>
</feature>
<dbReference type="PROSITE" id="PS51707">
    <property type="entry name" value="CYTH"/>
    <property type="match status" value="1"/>
</dbReference>
<dbReference type="RefSeq" id="WP_134082298.1">
    <property type="nucleotide sequence ID" value="NZ_SOQX01000002.1"/>
</dbReference>